<gene>
    <name evidence="2" type="ordered locus">Bcen_0370</name>
</gene>
<sequence length="103" mass="10816">MPPDGTIGCVAIIIPPAGGAGTRYVNGQGWPVIPCHAATRGGDHSCDESERKPEMTTRHDIAVMPRCATPVAGAVSRERLARRPIRRRRAGSAGYLGSAPVSD</sequence>
<dbReference type="HOGENOM" id="CLU_2258395_0_0_4"/>
<protein>
    <submittedName>
        <fullName evidence="2">Uncharacterized protein</fullName>
    </submittedName>
</protein>
<name>A0A0H2XLS3_BURO1</name>
<evidence type="ECO:0000256" key="1">
    <source>
        <dbReference type="SAM" id="MobiDB-lite"/>
    </source>
</evidence>
<organism evidence="2">
    <name type="scientific">Burkholderia orbicola (strain AU 1054)</name>
    <dbReference type="NCBI Taxonomy" id="331271"/>
    <lineage>
        <taxon>Bacteria</taxon>
        <taxon>Pseudomonadati</taxon>
        <taxon>Pseudomonadota</taxon>
        <taxon>Betaproteobacteria</taxon>
        <taxon>Burkholderiales</taxon>
        <taxon>Burkholderiaceae</taxon>
        <taxon>Burkholderia</taxon>
        <taxon>Burkholderia cepacia complex</taxon>
        <taxon>Burkholderia orbicola</taxon>
    </lineage>
</organism>
<dbReference type="EMBL" id="CP000378">
    <property type="protein sequence ID" value="ABF75282.1"/>
    <property type="molecule type" value="Genomic_DNA"/>
</dbReference>
<proteinExistence type="predicted"/>
<accession>A0A0H2XLS3</accession>
<reference evidence="2" key="1">
    <citation type="submission" date="2006-05" db="EMBL/GenBank/DDBJ databases">
        <title>Complete sequence of chromosome 1 of Burkholderia cenocepacia AU 1054.</title>
        <authorList>
            <consortium name="US DOE Joint Genome Institute"/>
            <person name="Copeland A."/>
            <person name="Lucas S."/>
            <person name="Lapidus A."/>
            <person name="Barry K."/>
            <person name="Detter J.C."/>
            <person name="Glavina del Rio T."/>
            <person name="Hammon N."/>
            <person name="Israni S."/>
            <person name="Dalin E."/>
            <person name="Tice H."/>
            <person name="Pitluck S."/>
            <person name="Chain P."/>
            <person name="Malfatti S."/>
            <person name="Shin M."/>
            <person name="Vergez L."/>
            <person name="Schmutz J."/>
            <person name="Larimer F."/>
            <person name="Land M."/>
            <person name="Hauser L."/>
            <person name="Kyrpides N."/>
            <person name="Lykidis A."/>
            <person name="LiPuma J.J."/>
            <person name="Konstantinidis K."/>
            <person name="Tiedje J.M."/>
            <person name="Richardson P."/>
        </authorList>
    </citation>
    <scope>NUCLEOTIDE SEQUENCE [LARGE SCALE GENOMIC DNA]</scope>
    <source>
        <strain evidence="2">AU 1054</strain>
    </source>
</reference>
<dbReference type="AlphaFoldDB" id="A0A0H2XLS3"/>
<feature type="region of interest" description="Disordered" evidence="1">
    <location>
        <begin position="82"/>
        <end position="103"/>
    </location>
</feature>
<feature type="region of interest" description="Disordered" evidence="1">
    <location>
        <begin position="39"/>
        <end position="58"/>
    </location>
</feature>
<feature type="compositionally biased region" description="Basic and acidic residues" evidence="1">
    <location>
        <begin position="41"/>
        <end position="58"/>
    </location>
</feature>
<evidence type="ECO:0000313" key="2">
    <source>
        <dbReference type="EMBL" id="ABF75282.1"/>
    </source>
</evidence>